<evidence type="ECO:0000313" key="2">
    <source>
        <dbReference type="EMBL" id="KAJ9155515.1"/>
    </source>
</evidence>
<feature type="region of interest" description="Disordered" evidence="1">
    <location>
        <begin position="136"/>
        <end position="164"/>
    </location>
</feature>
<evidence type="ECO:0000313" key="3">
    <source>
        <dbReference type="Proteomes" id="UP001174694"/>
    </source>
</evidence>
<gene>
    <name evidence="2" type="ORF">NKR23_g1796</name>
</gene>
<evidence type="ECO:0000256" key="1">
    <source>
        <dbReference type="SAM" id="MobiDB-lite"/>
    </source>
</evidence>
<name>A0AA38VYW6_9PEZI</name>
<accession>A0AA38VYW6</accession>
<proteinExistence type="predicted"/>
<keyword evidence="3" id="KW-1185">Reference proteome</keyword>
<dbReference type="Proteomes" id="UP001174694">
    <property type="component" value="Unassembled WGS sequence"/>
</dbReference>
<feature type="compositionally biased region" description="Basic residues" evidence="1">
    <location>
        <begin position="136"/>
        <end position="146"/>
    </location>
</feature>
<sequence length="164" mass="18444">MFDKEYHTHNYSCKCHEQKEEKPKHENSLNIDYKAKDTNFTIGYSSDNALNANAAQYLFAGLLEATHPGHFAPQGHYAPPPLAWGPNPYYNQAIPMQAQPQLLSAHQPALIAGNPETVPESGRCADCQQRGRSICTHRLKRERHSKREYAPSPNSSVEEVEEAD</sequence>
<dbReference type="AlphaFoldDB" id="A0AA38VYW6"/>
<organism evidence="2 3">
    <name type="scientific">Pleurostoma richardsiae</name>
    <dbReference type="NCBI Taxonomy" id="41990"/>
    <lineage>
        <taxon>Eukaryota</taxon>
        <taxon>Fungi</taxon>
        <taxon>Dikarya</taxon>
        <taxon>Ascomycota</taxon>
        <taxon>Pezizomycotina</taxon>
        <taxon>Sordariomycetes</taxon>
        <taxon>Sordariomycetidae</taxon>
        <taxon>Calosphaeriales</taxon>
        <taxon>Pleurostomataceae</taxon>
        <taxon>Pleurostoma</taxon>
    </lineage>
</organism>
<dbReference type="EMBL" id="JANBVO010000003">
    <property type="protein sequence ID" value="KAJ9155515.1"/>
    <property type="molecule type" value="Genomic_DNA"/>
</dbReference>
<reference evidence="2" key="1">
    <citation type="submission" date="2022-07" db="EMBL/GenBank/DDBJ databases">
        <title>Fungi with potential for degradation of polypropylene.</title>
        <authorList>
            <person name="Gostincar C."/>
        </authorList>
    </citation>
    <scope>NUCLEOTIDE SEQUENCE</scope>
    <source>
        <strain evidence="2">EXF-13308</strain>
    </source>
</reference>
<protein>
    <submittedName>
        <fullName evidence="2">Uncharacterized protein</fullName>
    </submittedName>
</protein>
<comment type="caution">
    <text evidence="2">The sequence shown here is derived from an EMBL/GenBank/DDBJ whole genome shotgun (WGS) entry which is preliminary data.</text>
</comment>